<dbReference type="AlphaFoldDB" id="A0A814TXE4"/>
<keyword evidence="8 9" id="KW-0472">Membrane</keyword>
<comment type="similarity">
    <text evidence="2">Belongs to the ABC transporter superfamily. ABCC family. Conjugate transporter (TC 3.A.1.208) subfamily.</text>
</comment>
<evidence type="ECO:0000313" key="13">
    <source>
        <dbReference type="Proteomes" id="UP000663889"/>
    </source>
</evidence>
<dbReference type="InterPro" id="IPR036640">
    <property type="entry name" value="ABC1_TM_sf"/>
</dbReference>
<feature type="transmembrane region" description="Helical" evidence="9">
    <location>
        <begin position="232"/>
        <end position="252"/>
    </location>
</feature>
<evidence type="ECO:0000256" key="6">
    <source>
        <dbReference type="ARBA" id="ARBA00022840"/>
    </source>
</evidence>
<dbReference type="Pfam" id="PF00664">
    <property type="entry name" value="ABC_membrane"/>
    <property type="match status" value="1"/>
</dbReference>
<dbReference type="InterPro" id="IPR050173">
    <property type="entry name" value="ABC_transporter_C-like"/>
</dbReference>
<keyword evidence="3" id="KW-0813">Transport</keyword>
<keyword evidence="4 9" id="KW-0812">Transmembrane</keyword>
<dbReference type="Gene3D" id="1.20.1560.10">
    <property type="entry name" value="ABC transporter type 1, transmembrane domain"/>
    <property type="match status" value="1"/>
</dbReference>
<name>A0A814TXE4_9BILA</name>
<reference evidence="12" key="1">
    <citation type="submission" date="2021-02" db="EMBL/GenBank/DDBJ databases">
        <authorList>
            <person name="Nowell W R."/>
        </authorList>
    </citation>
    <scope>NUCLEOTIDE SEQUENCE</scope>
</reference>
<dbReference type="GO" id="GO:0016020">
    <property type="term" value="C:membrane"/>
    <property type="evidence" value="ECO:0007669"/>
    <property type="project" value="UniProtKB-SubCell"/>
</dbReference>
<dbReference type="PANTHER" id="PTHR24223:SF456">
    <property type="entry name" value="MULTIDRUG RESISTANCE-ASSOCIATED PROTEIN LETHAL(2)03659"/>
    <property type="match status" value="1"/>
</dbReference>
<protein>
    <submittedName>
        <fullName evidence="12">Uncharacterized protein</fullName>
    </submittedName>
</protein>
<gene>
    <name evidence="12" type="ORF">SEV965_LOCUS19372</name>
</gene>
<dbReference type="CDD" id="cd18579">
    <property type="entry name" value="ABC_6TM_ABCC_D1"/>
    <property type="match status" value="1"/>
</dbReference>
<feature type="domain" description="ABC transmembrane type-1" evidence="11">
    <location>
        <begin position="89"/>
        <end position="330"/>
    </location>
</feature>
<dbReference type="InterPro" id="IPR017871">
    <property type="entry name" value="ABC_transporter-like_CS"/>
</dbReference>
<feature type="transmembrane region" description="Helical" evidence="9">
    <location>
        <begin position="207"/>
        <end position="226"/>
    </location>
</feature>
<feature type="domain" description="ABC transporter" evidence="10">
    <location>
        <begin position="422"/>
        <end position="592"/>
    </location>
</feature>
<dbReference type="PROSITE" id="PS00211">
    <property type="entry name" value="ABC_TRANSPORTER_1"/>
    <property type="match status" value="1"/>
</dbReference>
<evidence type="ECO:0000256" key="3">
    <source>
        <dbReference type="ARBA" id="ARBA00022448"/>
    </source>
</evidence>
<evidence type="ECO:0000256" key="1">
    <source>
        <dbReference type="ARBA" id="ARBA00004141"/>
    </source>
</evidence>
<evidence type="ECO:0000256" key="7">
    <source>
        <dbReference type="ARBA" id="ARBA00022989"/>
    </source>
</evidence>
<dbReference type="PANTHER" id="PTHR24223">
    <property type="entry name" value="ATP-BINDING CASSETTE SUB-FAMILY C"/>
    <property type="match status" value="1"/>
</dbReference>
<dbReference type="PROSITE" id="PS50893">
    <property type="entry name" value="ABC_TRANSPORTER_2"/>
    <property type="match status" value="1"/>
</dbReference>
<accession>A0A814TXE4</accession>
<dbReference type="SUPFAM" id="SSF52540">
    <property type="entry name" value="P-loop containing nucleoside triphosphate hydrolases"/>
    <property type="match status" value="1"/>
</dbReference>
<dbReference type="SUPFAM" id="SSF90123">
    <property type="entry name" value="ABC transporter transmembrane region"/>
    <property type="match status" value="1"/>
</dbReference>
<dbReference type="Proteomes" id="UP000663889">
    <property type="component" value="Unassembled WGS sequence"/>
</dbReference>
<dbReference type="Gene3D" id="3.40.50.300">
    <property type="entry name" value="P-loop containing nucleotide triphosphate hydrolases"/>
    <property type="match status" value="1"/>
</dbReference>
<dbReference type="InterPro" id="IPR027417">
    <property type="entry name" value="P-loop_NTPase"/>
</dbReference>
<organism evidence="12 13">
    <name type="scientific">Rotaria sordida</name>
    <dbReference type="NCBI Taxonomy" id="392033"/>
    <lineage>
        <taxon>Eukaryota</taxon>
        <taxon>Metazoa</taxon>
        <taxon>Spiralia</taxon>
        <taxon>Gnathifera</taxon>
        <taxon>Rotifera</taxon>
        <taxon>Eurotatoria</taxon>
        <taxon>Bdelloidea</taxon>
        <taxon>Philodinida</taxon>
        <taxon>Philodinidae</taxon>
        <taxon>Rotaria</taxon>
    </lineage>
</organism>
<keyword evidence="6" id="KW-0067">ATP-binding</keyword>
<dbReference type="EMBL" id="CAJNOU010001204">
    <property type="protein sequence ID" value="CAF1168411.1"/>
    <property type="molecule type" value="Genomic_DNA"/>
</dbReference>
<dbReference type="PROSITE" id="PS50929">
    <property type="entry name" value="ABC_TM1F"/>
    <property type="match status" value="1"/>
</dbReference>
<evidence type="ECO:0000313" key="12">
    <source>
        <dbReference type="EMBL" id="CAF1168411.1"/>
    </source>
</evidence>
<comment type="caution">
    <text evidence="12">The sequence shown here is derived from an EMBL/GenBank/DDBJ whole genome shotgun (WGS) entry which is preliminary data.</text>
</comment>
<evidence type="ECO:0000256" key="5">
    <source>
        <dbReference type="ARBA" id="ARBA00022741"/>
    </source>
</evidence>
<evidence type="ECO:0000259" key="11">
    <source>
        <dbReference type="PROSITE" id="PS50929"/>
    </source>
</evidence>
<evidence type="ECO:0000256" key="8">
    <source>
        <dbReference type="ARBA" id="ARBA00023136"/>
    </source>
</evidence>
<evidence type="ECO:0000256" key="2">
    <source>
        <dbReference type="ARBA" id="ARBA00009726"/>
    </source>
</evidence>
<dbReference type="InterPro" id="IPR044746">
    <property type="entry name" value="ABCC_6TM_D1"/>
</dbReference>
<feature type="transmembrane region" description="Helical" evidence="9">
    <location>
        <begin position="89"/>
        <end position="113"/>
    </location>
</feature>
<feature type="transmembrane region" description="Helical" evidence="9">
    <location>
        <begin position="125"/>
        <end position="150"/>
    </location>
</feature>
<dbReference type="GO" id="GO:0016887">
    <property type="term" value="F:ATP hydrolysis activity"/>
    <property type="evidence" value="ECO:0007669"/>
    <property type="project" value="InterPro"/>
</dbReference>
<dbReference type="Pfam" id="PF00005">
    <property type="entry name" value="ABC_tran"/>
    <property type="match status" value="1"/>
</dbReference>
<evidence type="ECO:0000256" key="9">
    <source>
        <dbReference type="SAM" id="Phobius"/>
    </source>
</evidence>
<keyword evidence="5" id="KW-0547">Nucleotide-binding</keyword>
<proteinExistence type="inferred from homology"/>
<dbReference type="InterPro" id="IPR011527">
    <property type="entry name" value="ABC1_TM_dom"/>
</dbReference>
<evidence type="ECO:0000256" key="4">
    <source>
        <dbReference type="ARBA" id="ARBA00022692"/>
    </source>
</evidence>
<dbReference type="GO" id="GO:0140359">
    <property type="term" value="F:ABC-type transporter activity"/>
    <property type="evidence" value="ECO:0007669"/>
    <property type="project" value="InterPro"/>
</dbReference>
<comment type="subcellular location">
    <subcellularLocation>
        <location evidence="1">Membrane</location>
        <topology evidence="1">Multi-pass membrane protein</topology>
    </subcellularLocation>
</comment>
<keyword evidence="7 9" id="KW-1133">Transmembrane helix</keyword>
<evidence type="ECO:0000259" key="10">
    <source>
        <dbReference type="PROSITE" id="PS50893"/>
    </source>
</evidence>
<dbReference type="GO" id="GO:0005524">
    <property type="term" value="F:ATP binding"/>
    <property type="evidence" value="ECO:0007669"/>
    <property type="project" value="UniProtKB-KW"/>
</dbReference>
<dbReference type="InterPro" id="IPR003439">
    <property type="entry name" value="ABC_transporter-like_ATP-bd"/>
</dbReference>
<sequence>MPIRPPNPNPLLNASKCSRLFHQWVSPLVSKCRKQGTLDVNDLYEPLPDWEAAALTDKLEANWFAEIKRNSNKPSLIRATLRTMRWKPFLLGLIFIPSEFFDIIQPLLLTFLMRFFEPCSTMPAWHAWLLTMSTIFIAFCSSVIVNYGIYLISNLALQMRVAYSGLIFRKLLRLSSHAFNSISSGEITNLLSNDATQIEMTLIFINYLWISPLEVFILTLLFWYYVKQVALIAISYTFILLAIQTIFSRFILHFRNNILQVTDQRVKIMSEIIKSMRIVKMYCWEMAFDKKIRHVRRREIIQYMRCLMFDCVQMLFSHTYINVTFLMMYGTMWWFNIRFDIRFFAVASCLLSHMRLTVVDFFNNAVKDFVHYMAAQKRIQTFLLLDESERDNRLLSRSHSELASSEQNELPIVENNQTQSPKVICNLKRAQWEKNGSFCLKNMVFDAHPGDLICIIGPVGAGKSSLLQTLTGEIAIFDGKVRMHGSFCYVPQESWIFSSTIKTNILFGKAYDRDLFHRVVEATALDTDFTQLPNEENTLVGDQGVMLSGGQKARVNMARALYRNADIYLLDDPLSAVDVKVAKHLFQRERYLR</sequence>